<dbReference type="CDD" id="cd03017">
    <property type="entry name" value="PRX_BCP"/>
    <property type="match status" value="1"/>
</dbReference>
<dbReference type="RefSeq" id="WP_012791786.1">
    <property type="nucleotide sequence ID" value="NC_013132.1"/>
</dbReference>
<comment type="function">
    <text evidence="1">Thiol-specific peroxidase that catalyzes the reduction of hydrogen peroxide and organic hydroperoxides to water and alcohols, respectively. Plays a role in cell protection against oxidative stress by detoxifying peroxides and as sensor of hydrogen peroxide-mediated signaling events.</text>
</comment>
<evidence type="ECO:0000256" key="3">
    <source>
        <dbReference type="ARBA" id="ARBA00013017"/>
    </source>
</evidence>
<comment type="catalytic activity">
    <reaction evidence="12">
        <text>a hydroperoxide + [thioredoxin]-dithiol = an alcohol + [thioredoxin]-disulfide + H2O</text>
        <dbReference type="Rhea" id="RHEA:62620"/>
        <dbReference type="Rhea" id="RHEA-COMP:10698"/>
        <dbReference type="Rhea" id="RHEA-COMP:10700"/>
        <dbReference type="ChEBI" id="CHEBI:15377"/>
        <dbReference type="ChEBI" id="CHEBI:29950"/>
        <dbReference type="ChEBI" id="CHEBI:30879"/>
        <dbReference type="ChEBI" id="CHEBI:35924"/>
        <dbReference type="ChEBI" id="CHEBI:50058"/>
        <dbReference type="EC" id="1.11.1.24"/>
    </reaction>
</comment>
<dbReference type="GO" id="GO:0005737">
    <property type="term" value="C:cytoplasm"/>
    <property type="evidence" value="ECO:0007669"/>
    <property type="project" value="TreeGrafter"/>
</dbReference>
<evidence type="ECO:0000256" key="11">
    <source>
        <dbReference type="ARBA" id="ARBA00042639"/>
    </source>
</evidence>
<evidence type="ECO:0000256" key="4">
    <source>
        <dbReference type="ARBA" id="ARBA00022559"/>
    </source>
</evidence>
<keyword evidence="6" id="KW-0560">Oxidoreductase</keyword>
<dbReference type="InterPro" id="IPR000866">
    <property type="entry name" value="AhpC/TSA"/>
</dbReference>
<dbReference type="EC" id="1.11.1.24" evidence="3"/>
<dbReference type="KEGG" id="cpi:Cpin_4157"/>
<dbReference type="InterPro" id="IPR013766">
    <property type="entry name" value="Thioredoxin_domain"/>
</dbReference>
<evidence type="ECO:0000256" key="7">
    <source>
        <dbReference type="ARBA" id="ARBA00023157"/>
    </source>
</evidence>
<evidence type="ECO:0000256" key="1">
    <source>
        <dbReference type="ARBA" id="ARBA00003330"/>
    </source>
</evidence>
<feature type="active site" description="Cysteine sulfenic acid (-SOH) intermediate; for peroxidase activity" evidence="13">
    <location>
        <position position="50"/>
    </location>
</feature>
<dbReference type="PANTHER" id="PTHR42801">
    <property type="entry name" value="THIOREDOXIN-DEPENDENT PEROXIDE REDUCTASE"/>
    <property type="match status" value="1"/>
</dbReference>
<dbReference type="OrthoDB" id="9812811at2"/>
<evidence type="ECO:0000313" key="16">
    <source>
        <dbReference type="Proteomes" id="UP000002215"/>
    </source>
</evidence>
<keyword evidence="7" id="KW-1015">Disulfide bond</keyword>
<evidence type="ECO:0000256" key="2">
    <source>
        <dbReference type="ARBA" id="ARBA00011245"/>
    </source>
</evidence>
<dbReference type="InterPro" id="IPR036249">
    <property type="entry name" value="Thioredoxin-like_sf"/>
</dbReference>
<sequence>MATTQTLSTGDRIPDFSLQDENGQLFNIRDYVGKKKLVIYFYPKDESAVCTKEACSFRDSYADFTDAGAIVIGINAGSVESHRSFKEHHRLPFTLLSDPGNKLLKQFGVKNVLFLTGRETFLVGLDGKIEASFRGFLKGDAHAEKMLAMLRVNV</sequence>
<evidence type="ECO:0000256" key="8">
    <source>
        <dbReference type="ARBA" id="ARBA00023284"/>
    </source>
</evidence>
<dbReference type="PIRSF" id="PIRSF000239">
    <property type="entry name" value="AHPC"/>
    <property type="match status" value="1"/>
</dbReference>
<accession>A0A979G6H6</accession>
<keyword evidence="8" id="KW-0676">Redox-active center</keyword>
<feature type="domain" description="Thioredoxin" evidence="14">
    <location>
        <begin position="7"/>
        <end position="154"/>
    </location>
</feature>
<name>A0A979G6H6_CHIPD</name>
<evidence type="ECO:0000256" key="10">
    <source>
        <dbReference type="ARBA" id="ARBA00038489"/>
    </source>
</evidence>
<evidence type="ECO:0000256" key="9">
    <source>
        <dbReference type="ARBA" id="ARBA00032824"/>
    </source>
</evidence>
<evidence type="ECO:0000313" key="15">
    <source>
        <dbReference type="EMBL" id="ACU61615.1"/>
    </source>
</evidence>
<dbReference type="EMBL" id="CP001699">
    <property type="protein sequence ID" value="ACU61615.1"/>
    <property type="molecule type" value="Genomic_DNA"/>
</dbReference>
<dbReference type="Gene3D" id="3.40.30.10">
    <property type="entry name" value="Glutaredoxin"/>
    <property type="match status" value="1"/>
</dbReference>
<evidence type="ECO:0000256" key="5">
    <source>
        <dbReference type="ARBA" id="ARBA00022862"/>
    </source>
</evidence>
<dbReference type="GO" id="GO:0034599">
    <property type="term" value="P:cellular response to oxidative stress"/>
    <property type="evidence" value="ECO:0007669"/>
    <property type="project" value="TreeGrafter"/>
</dbReference>
<organism evidence="15 16">
    <name type="scientific">Chitinophaga pinensis (strain ATCC 43595 / DSM 2588 / LMG 13176 / NBRC 15968 / NCIMB 11800 / UQM 2034)</name>
    <dbReference type="NCBI Taxonomy" id="485918"/>
    <lineage>
        <taxon>Bacteria</taxon>
        <taxon>Pseudomonadati</taxon>
        <taxon>Bacteroidota</taxon>
        <taxon>Chitinophagia</taxon>
        <taxon>Chitinophagales</taxon>
        <taxon>Chitinophagaceae</taxon>
        <taxon>Chitinophaga</taxon>
    </lineage>
</organism>
<keyword evidence="5" id="KW-0049">Antioxidant</keyword>
<dbReference type="SUPFAM" id="SSF52833">
    <property type="entry name" value="Thioredoxin-like"/>
    <property type="match status" value="1"/>
</dbReference>
<proteinExistence type="inferred from homology"/>
<dbReference type="Pfam" id="PF00578">
    <property type="entry name" value="AhpC-TSA"/>
    <property type="match status" value="1"/>
</dbReference>
<evidence type="ECO:0000256" key="12">
    <source>
        <dbReference type="ARBA" id="ARBA00049091"/>
    </source>
</evidence>
<protein>
    <recommendedName>
        <fullName evidence="3">thioredoxin-dependent peroxiredoxin</fullName>
        <ecNumber evidence="3">1.11.1.24</ecNumber>
    </recommendedName>
    <alternativeName>
        <fullName evidence="9">Thioredoxin peroxidase</fullName>
    </alternativeName>
    <alternativeName>
        <fullName evidence="11">Thioredoxin-dependent peroxiredoxin Bcp</fullName>
    </alternativeName>
</protein>
<dbReference type="InterPro" id="IPR050924">
    <property type="entry name" value="Peroxiredoxin_BCP/PrxQ"/>
</dbReference>
<comment type="similarity">
    <text evidence="10">Belongs to the peroxiredoxin family. BCP/PrxQ subfamily.</text>
</comment>
<dbReference type="InterPro" id="IPR024706">
    <property type="entry name" value="Peroxiredoxin_AhpC-typ"/>
</dbReference>
<evidence type="ECO:0000256" key="13">
    <source>
        <dbReference type="PIRSR" id="PIRSR000239-1"/>
    </source>
</evidence>
<dbReference type="PANTHER" id="PTHR42801:SF4">
    <property type="entry name" value="AHPC_TSA FAMILY PROTEIN"/>
    <property type="match status" value="1"/>
</dbReference>
<reference evidence="15 16" key="2">
    <citation type="journal article" date="2010" name="Stand. Genomic Sci.">
        <title>Complete genome sequence of Chitinophaga pinensis type strain (UQM 2034).</title>
        <authorList>
            <person name="Glavina Del Rio T."/>
            <person name="Abt B."/>
            <person name="Spring S."/>
            <person name="Lapidus A."/>
            <person name="Nolan M."/>
            <person name="Tice H."/>
            <person name="Copeland A."/>
            <person name="Cheng J.F."/>
            <person name="Chen F."/>
            <person name="Bruce D."/>
            <person name="Goodwin L."/>
            <person name="Pitluck S."/>
            <person name="Ivanova N."/>
            <person name="Mavromatis K."/>
            <person name="Mikhailova N."/>
            <person name="Pati A."/>
            <person name="Chen A."/>
            <person name="Palaniappan K."/>
            <person name="Land M."/>
            <person name="Hauser L."/>
            <person name="Chang Y.J."/>
            <person name="Jeffries C.D."/>
            <person name="Chain P."/>
            <person name="Saunders E."/>
            <person name="Detter J.C."/>
            <person name="Brettin T."/>
            <person name="Rohde M."/>
            <person name="Goker M."/>
            <person name="Bristow J."/>
            <person name="Eisen J.A."/>
            <person name="Markowitz V."/>
            <person name="Hugenholtz P."/>
            <person name="Kyrpides N.C."/>
            <person name="Klenk H.P."/>
            <person name="Lucas S."/>
        </authorList>
    </citation>
    <scope>NUCLEOTIDE SEQUENCE [LARGE SCALE GENOMIC DNA]</scope>
    <source>
        <strain evidence="16">ATCC 43595 / DSM 2588 / LMG 13176 / NBRC 15968 / NCIMB 11800 / UQM 2034</strain>
    </source>
</reference>
<evidence type="ECO:0000256" key="6">
    <source>
        <dbReference type="ARBA" id="ARBA00023002"/>
    </source>
</evidence>
<gene>
    <name evidence="15" type="ordered locus">Cpin_4157</name>
</gene>
<keyword evidence="4" id="KW-0575">Peroxidase</keyword>
<dbReference type="GO" id="GO:0045454">
    <property type="term" value="P:cell redox homeostasis"/>
    <property type="evidence" value="ECO:0007669"/>
    <property type="project" value="TreeGrafter"/>
</dbReference>
<dbReference type="Proteomes" id="UP000002215">
    <property type="component" value="Chromosome"/>
</dbReference>
<dbReference type="PROSITE" id="PS51352">
    <property type="entry name" value="THIOREDOXIN_2"/>
    <property type="match status" value="1"/>
</dbReference>
<evidence type="ECO:0000259" key="14">
    <source>
        <dbReference type="PROSITE" id="PS51352"/>
    </source>
</evidence>
<dbReference type="GO" id="GO:0008379">
    <property type="term" value="F:thioredoxin peroxidase activity"/>
    <property type="evidence" value="ECO:0007669"/>
    <property type="project" value="TreeGrafter"/>
</dbReference>
<dbReference type="FunFam" id="3.40.30.10:FF:000007">
    <property type="entry name" value="Thioredoxin-dependent thiol peroxidase"/>
    <property type="match status" value="1"/>
</dbReference>
<comment type="subunit">
    <text evidence="2">Monomer.</text>
</comment>
<dbReference type="AlphaFoldDB" id="A0A979G6H6"/>
<reference evidence="16" key="1">
    <citation type="submission" date="2009-08" db="EMBL/GenBank/DDBJ databases">
        <title>The complete genome of Chitinophaga pinensis DSM 2588.</title>
        <authorList>
            <consortium name="US DOE Joint Genome Institute (JGI-PGF)"/>
            <person name="Lucas S."/>
            <person name="Copeland A."/>
            <person name="Lapidus A."/>
            <person name="Glavina del Rio T."/>
            <person name="Dalin E."/>
            <person name="Tice H."/>
            <person name="Bruce D."/>
            <person name="Goodwin L."/>
            <person name="Pitluck S."/>
            <person name="Kyrpides N."/>
            <person name="Mavromatis K."/>
            <person name="Ivanova N."/>
            <person name="Mikhailova N."/>
            <person name="Sims D."/>
            <person name="Meinche L."/>
            <person name="Brettin T."/>
            <person name="Detter J.C."/>
            <person name="Han C."/>
            <person name="Larimer F."/>
            <person name="Land M."/>
            <person name="Hauser L."/>
            <person name="Markowitz V."/>
            <person name="Cheng J.-F."/>
            <person name="Hugenholtz P."/>
            <person name="Woyke T."/>
            <person name="Wu D."/>
            <person name="Spring S."/>
            <person name="Klenk H.-P."/>
            <person name="Eisen J.A."/>
        </authorList>
    </citation>
    <scope>NUCLEOTIDE SEQUENCE [LARGE SCALE GENOMIC DNA]</scope>
    <source>
        <strain evidence="16">ATCC 43595 / DSM 2588 / LMG 13176 / NBRC 15968 / NCIMB 11800 / UQM 2034</strain>
    </source>
</reference>